<keyword evidence="1" id="KW-0175">Coiled coil</keyword>
<evidence type="ECO:0000313" key="3">
    <source>
        <dbReference type="Proteomes" id="UP001317001"/>
    </source>
</evidence>
<dbReference type="EMBL" id="CP102382">
    <property type="protein sequence ID" value="UUV22621.1"/>
    <property type="molecule type" value="Genomic_DNA"/>
</dbReference>
<evidence type="ECO:0008006" key="4">
    <source>
        <dbReference type="Google" id="ProtNLM"/>
    </source>
</evidence>
<name>A0ABY5NVJ9_9FLAO</name>
<accession>A0ABY5NVJ9</accession>
<proteinExistence type="predicted"/>
<dbReference type="Proteomes" id="UP001317001">
    <property type="component" value="Chromosome"/>
</dbReference>
<protein>
    <recommendedName>
        <fullName evidence="4">Lipoprotein</fullName>
    </recommendedName>
</protein>
<gene>
    <name evidence="2" type="ORF">NPX36_06140</name>
</gene>
<dbReference type="RefSeq" id="WP_257500535.1">
    <property type="nucleotide sequence ID" value="NZ_CP102382.1"/>
</dbReference>
<evidence type="ECO:0000256" key="1">
    <source>
        <dbReference type="SAM" id="Coils"/>
    </source>
</evidence>
<organism evidence="2 3">
    <name type="scientific">Paenimyroides aestuarii</name>
    <dbReference type="NCBI Taxonomy" id="2968490"/>
    <lineage>
        <taxon>Bacteria</taxon>
        <taxon>Pseudomonadati</taxon>
        <taxon>Bacteroidota</taxon>
        <taxon>Flavobacteriia</taxon>
        <taxon>Flavobacteriales</taxon>
        <taxon>Flavobacteriaceae</taxon>
        <taxon>Paenimyroides</taxon>
    </lineage>
</organism>
<evidence type="ECO:0000313" key="2">
    <source>
        <dbReference type="EMBL" id="UUV22621.1"/>
    </source>
</evidence>
<keyword evidence="3" id="KW-1185">Reference proteome</keyword>
<reference evidence="2 3" key="1">
    <citation type="submission" date="2022-08" db="EMBL/GenBank/DDBJ databases">
        <title>Myroides zhujiangensis sp. nov., a novel bacterium isolated from sediment in the Pearl River Estuary.</title>
        <authorList>
            <person name="Cui L."/>
        </authorList>
    </citation>
    <scope>NUCLEOTIDE SEQUENCE [LARGE SCALE GENOMIC DNA]</scope>
    <source>
        <strain evidence="2 3">SCSIO 72103</strain>
    </source>
</reference>
<feature type="coiled-coil region" evidence="1">
    <location>
        <begin position="23"/>
        <end position="78"/>
    </location>
</feature>
<dbReference type="PROSITE" id="PS51257">
    <property type="entry name" value="PROKAR_LIPOPROTEIN"/>
    <property type="match status" value="1"/>
</dbReference>
<sequence>MNTKIYLIPFVFLLISCVPKDKYKQLEEENNSLQFEIDNQNMTLAVQSQDIENYKKQIERLEEQKSEIEKELIKYKPKGKTLSSKTFSEQEAINTVNDYYNFYERDYVIRNVKVRRQTNASFWVSYEKVNRKFAENDFHYNAETKVLEFYDDNKYQLKNNW</sequence>